<sequence>MLRDKLMNMLNEREEEMISLRRHFHEYPEISFQEKETSAFIARFYEGKEVEVHTHVGNGYGIVVTIKGKNPGKTIALRADFDALKIEEQTGLPFASKNPGVMHACGHDGHTAYLLVLADCLIRLKDEWDGTVKIVHQHAEEQAPAGAKSIVDSGLLDDVDEIYGIHFYPDYETGTIFYTSGYAYAGCSDINVHIQGTGGHGSAPHKANDVIVAASSFVMNLQTIASRRINPYDMAVVTIGSFEGVGSSNVIKDNLILRGDARYMDLEVGKVIEEHFHRIGRGLAEMYDVKVDIEYNSDYPPLYNHPEQTAKAIAVLEKEGIGDYLDTVVAVPANTGAEDFGQYLLKIPGAFLNVGARPEQAEVFDNHHPKFDINEKSLLVAAKAVGDITLAALLAK</sequence>
<dbReference type="Pfam" id="PF01546">
    <property type="entry name" value="Peptidase_M20"/>
    <property type="match status" value="1"/>
</dbReference>
<dbReference type="InterPro" id="IPR011650">
    <property type="entry name" value="Peptidase_M20_dimer"/>
</dbReference>
<dbReference type="RefSeq" id="WP_087032924.1">
    <property type="nucleotide sequence ID" value="NZ_FJNE01000003.1"/>
</dbReference>
<keyword evidence="5" id="KW-0464">Manganese</keyword>
<feature type="binding site" evidence="5">
    <location>
        <position position="105"/>
    </location>
    <ligand>
        <name>Mn(2+)</name>
        <dbReference type="ChEBI" id="CHEBI:29035"/>
        <label>2</label>
    </ligand>
</feature>
<dbReference type="Proteomes" id="UP000242754">
    <property type="component" value="Unassembled WGS sequence"/>
</dbReference>
<dbReference type="PANTHER" id="PTHR11014:SF63">
    <property type="entry name" value="METALLOPEPTIDASE, PUTATIVE (AFU_ORTHOLOGUE AFUA_6G09600)-RELATED"/>
    <property type="match status" value="1"/>
</dbReference>
<evidence type="ECO:0000256" key="5">
    <source>
        <dbReference type="PIRSR" id="PIRSR005962-1"/>
    </source>
</evidence>
<dbReference type="GO" id="GO:0019877">
    <property type="term" value="P:diaminopimelate biosynthetic process"/>
    <property type="evidence" value="ECO:0007669"/>
    <property type="project" value="UniProtKB-KW"/>
</dbReference>
<dbReference type="Gene3D" id="3.30.70.360">
    <property type="match status" value="1"/>
</dbReference>
<protein>
    <submittedName>
        <fullName evidence="7">Peptidase m20</fullName>
    </submittedName>
</protein>
<comment type="cofactor">
    <cofactor evidence="5">
        <name>Mn(2+)</name>
        <dbReference type="ChEBI" id="CHEBI:29035"/>
    </cofactor>
    <text evidence="5">The Mn(2+) ion enhances activity.</text>
</comment>
<dbReference type="Gene3D" id="3.40.630.10">
    <property type="entry name" value="Zn peptidases"/>
    <property type="match status" value="1"/>
</dbReference>
<evidence type="ECO:0000256" key="2">
    <source>
        <dbReference type="ARBA" id="ARBA00022801"/>
    </source>
</evidence>
<dbReference type="InterPro" id="IPR036264">
    <property type="entry name" value="Bact_exopeptidase_dim_dom"/>
</dbReference>
<dbReference type="InterPro" id="IPR002933">
    <property type="entry name" value="Peptidase_M20"/>
</dbReference>
<gene>
    <name evidence="7" type="ORF">Tpal_1452</name>
</gene>
<reference evidence="7 8" key="1">
    <citation type="submission" date="2016-02" db="EMBL/GenBank/DDBJ databases">
        <authorList>
            <person name="Wen L."/>
            <person name="He K."/>
            <person name="Yang H."/>
        </authorList>
    </citation>
    <scope>NUCLEOTIDE SEQUENCE [LARGE SCALE GENOMIC DNA]</scope>
    <source>
        <strain evidence="7">Trichococcus palustris</strain>
    </source>
</reference>
<evidence type="ECO:0000313" key="8">
    <source>
        <dbReference type="Proteomes" id="UP000242754"/>
    </source>
</evidence>
<dbReference type="PANTHER" id="PTHR11014">
    <property type="entry name" value="PEPTIDASE M20 FAMILY MEMBER"/>
    <property type="match status" value="1"/>
</dbReference>
<feature type="binding site" evidence="5">
    <location>
        <position position="367"/>
    </location>
    <ligand>
        <name>Mn(2+)</name>
        <dbReference type="ChEBI" id="CHEBI:29035"/>
        <label>2</label>
    </ligand>
</feature>
<dbReference type="PIRSF" id="PIRSF005962">
    <property type="entry name" value="Pept_M20D_amidohydro"/>
    <property type="match status" value="1"/>
</dbReference>
<dbReference type="FunFam" id="3.30.70.360:FF:000001">
    <property type="entry name" value="N-acetyldiaminopimelate deacetylase"/>
    <property type="match status" value="1"/>
</dbReference>
<proteinExistence type="predicted"/>
<feature type="domain" description="Peptidase M20 dimerisation" evidence="6">
    <location>
        <begin position="189"/>
        <end position="277"/>
    </location>
</feature>
<dbReference type="Pfam" id="PF07687">
    <property type="entry name" value="M20_dimer"/>
    <property type="match status" value="1"/>
</dbReference>
<organism evidence="7 8">
    <name type="scientific">Trichococcus palustris</name>
    <dbReference type="NCBI Taxonomy" id="140314"/>
    <lineage>
        <taxon>Bacteria</taxon>
        <taxon>Bacillati</taxon>
        <taxon>Bacillota</taxon>
        <taxon>Bacilli</taxon>
        <taxon>Lactobacillales</taxon>
        <taxon>Carnobacteriaceae</taxon>
        <taxon>Trichococcus</taxon>
    </lineage>
</organism>
<dbReference type="SUPFAM" id="SSF55031">
    <property type="entry name" value="Bacterial exopeptidase dimerisation domain"/>
    <property type="match status" value="1"/>
</dbReference>
<keyword evidence="5" id="KW-0479">Metal-binding</keyword>
<keyword evidence="1" id="KW-0028">Amino-acid biosynthesis</keyword>
<keyword evidence="4" id="KW-0457">Lysine biosynthesis</keyword>
<dbReference type="SUPFAM" id="SSF53187">
    <property type="entry name" value="Zn-dependent exopeptidases"/>
    <property type="match status" value="1"/>
</dbReference>
<dbReference type="GO" id="GO:0009085">
    <property type="term" value="P:lysine biosynthetic process"/>
    <property type="evidence" value="ECO:0007669"/>
    <property type="project" value="UniProtKB-KW"/>
</dbReference>
<accession>A0A143YLB8</accession>
<dbReference type="STRING" id="140314.SAMN04488076_11535"/>
<dbReference type="EMBL" id="FJNE01000003">
    <property type="protein sequence ID" value="CZQ91703.1"/>
    <property type="molecule type" value="Genomic_DNA"/>
</dbReference>
<keyword evidence="3" id="KW-0220">Diaminopimelate biosynthesis</keyword>
<keyword evidence="2" id="KW-0378">Hydrolase</keyword>
<dbReference type="NCBIfam" id="TIGR01891">
    <property type="entry name" value="amidohydrolases"/>
    <property type="match status" value="1"/>
</dbReference>
<feature type="binding site" evidence="5">
    <location>
        <position position="141"/>
    </location>
    <ligand>
        <name>Mn(2+)</name>
        <dbReference type="ChEBI" id="CHEBI:29035"/>
        <label>2</label>
    </ligand>
</feature>
<evidence type="ECO:0000256" key="1">
    <source>
        <dbReference type="ARBA" id="ARBA00022605"/>
    </source>
</evidence>
<feature type="binding site" evidence="5">
    <location>
        <position position="166"/>
    </location>
    <ligand>
        <name>Mn(2+)</name>
        <dbReference type="ChEBI" id="CHEBI:29035"/>
        <label>2</label>
    </ligand>
</feature>
<dbReference type="GO" id="GO:0046872">
    <property type="term" value="F:metal ion binding"/>
    <property type="evidence" value="ECO:0007669"/>
    <property type="project" value="UniProtKB-KW"/>
</dbReference>
<feature type="binding site" evidence="5">
    <location>
        <position position="107"/>
    </location>
    <ligand>
        <name>Mn(2+)</name>
        <dbReference type="ChEBI" id="CHEBI:29035"/>
        <label>2</label>
    </ligand>
</feature>
<evidence type="ECO:0000256" key="4">
    <source>
        <dbReference type="ARBA" id="ARBA00023154"/>
    </source>
</evidence>
<dbReference type="GO" id="GO:0050118">
    <property type="term" value="F:N-acetyldiaminopimelate deacetylase activity"/>
    <property type="evidence" value="ECO:0007669"/>
    <property type="project" value="UniProtKB-ARBA"/>
</dbReference>
<dbReference type="AlphaFoldDB" id="A0A143YLB8"/>
<evidence type="ECO:0000313" key="7">
    <source>
        <dbReference type="EMBL" id="CZQ91703.1"/>
    </source>
</evidence>
<evidence type="ECO:0000259" key="6">
    <source>
        <dbReference type="Pfam" id="PF07687"/>
    </source>
</evidence>
<keyword evidence="8" id="KW-1185">Reference proteome</keyword>
<dbReference type="InterPro" id="IPR017439">
    <property type="entry name" value="Amidohydrolase"/>
</dbReference>
<evidence type="ECO:0000256" key="3">
    <source>
        <dbReference type="ARBA" id="ARBA00022915"/>
    </source>
</evidence>
<dbReference type="OrthoDB" id="9776731at2"/>
<name>A0A143YLB8_9LACT</name>